<evidence type="ECO:0000313" key="1">
    <source>
        <dbReference type="EMBL" id="KAG5509365.1"/>
    </source>
</evidence>
<dbReference type="KEGG" id="phet:94292701"/>
<evidence type="ECO:0000313" key="2">
    <source>
        <dbReference type="Proteomes" id="UP000674318"/>
    </source>
</evidence>
<dbReference type="Proteomes" id="UP000674318">
    <property type="component" value="Unassembled WGS sequence"/>
</dbReference>
<comment type="caution">
    <text evidence="1">The sequence shown here is derived from an EMBL/GenBank/DDBJ whole genome shotgun (WGS) entry which is preliminary data.</text>
</comment>
<name>A0A836IYP5_9TRYP</name>
<organism evidence="1 2">
    <name type="scientific">Porcisia hertigi</name>
    <dbReference type="NCBI Taxonomy" id="2761500"/>
    <lineage>
        <taxon>Eukaryota</taxon>
        <taxon>Discoba</taxon>
        <taxon>Euglenozoa</taxon>
        <taxon>Kinetoplastea</taxon>
        <taxon>Metakinetoplastina</taxon>
        <taxon>Trypanosomatida</taxon>
        <taxon>Trypanosomatidae</taxon>
        <taxon>Leishmaniinae</taxon>
        <taxon>Porcisia</taxon>
    </lineage>
</organism>
<proteinExistence type="predicted"/>
<dbReference type="GeneID" id="94292701"/>
<sequence>MRLAPPVRRIVLQQQQQYEPQYTPALLPLLRRRAWCSITATTTSSALCTSHRCLSQQGHHWLNKLRYGADDAPTMGSWDSAYEDDAMDTRKLYCKALVHASGGSRLARDWIAGCAALTSPDPSLVYTALQHSATETDVRELRDHILGRLLAQESSKRSGHNGGSSDKEVQTKLDVNQEAQRDVVAPGTGDGIVEIASAPNDAGRCGIYEGDNATEVASPPLTADAILDAEHYLLRRAPEVCCFMYDTMSASLFHSNNDSRTIETARRHTFSIGSTFFGFSVEDLTVLWRVVEAEMLLKKEKIKVLGQPWGE</sequence>
<dbReference type="EMBL" id="JAFJZO010000014">
    <property type="protein sequence ID" value="KAG5509365.1"/>
    <property type="molecule type" value="Genomic_DNA"/>
</dbReference>
<keyword evidence="2" id="KW-1185">Reference proteome</keyword>
<dbReference type="OrthoDB" id="278326at2759"/>
<reference evidence="1 2" key="1">
    <citation type="submission" date="2021-02" db="EMBL/GenBank/DDBJ databases">
        <title>Porcisia hertigi Genome sequencing and assembly.</title>
        <authorList>
            <person name="Almutairi H."/>
            <person name="Gatherer D."/>
        </authorList>
    </citation>
    <scope>NUCLEOTIDE SEQUENCE [LARGE SCALE GENOMIC DNA]</scope>
    <source>
        <strain evidence="1 2">C119</strain>
    </source>
</reference>
<protein>
    <submittedName>
        <fullName evidence="1">Uncharacterized protein</fullName>
    </submittedName>
</protein>
<dbReference type="AlphaFoldDB" id="A0A836IYP5"/>
<gene>
    <name evidence="1" type="ORF">JKF63_06675</name>
</gene>
<accession>A0A836IYP5</accession>
<dbReference type="RefSeq" id="XP_067758517.1">
    <property type="nucleotide sequence ID" value="XM_067902624.1"/>
</dbReference>